<sequence>MNHYASPAGGDKSPQPLISGLEPLLSIETLAEYVGVPVVTIYRWRTEGKGPCATRIGRHLKFALSDVQAWLGTVREAAPGVERAGE</sequence>
<evidence type="ECO:0000259" key="1">
    <source>
        <dbReference type="Pfam" id="PF12728"/>
    </source>
</evidence>
<dbReference type="InterPro" id="IPR010093">
    <property type="entry name" value="SinI_DNA-bd"/>
</dbReference>
<name>A0A919P618_9CELL</name>
<keyword evidence="3" id="KW-1185">Reference proteome</keyword>
<dbReference type="RefSeq" id="WP_203758396.1">
    <property type="nucleotide sequence ID" value="NZ_BONK01000018.1"/>
</dbReference>
<dbReference type="NCBIfam" id="TIGR01764">
    <property type="entry name" value="excise"/>
    <property type="match status" value="1"/>
</dbReference>
<dbReference type="InterPro" id="IPR036388">
    <property type="entry name" value="WH-like_DNA-bd_sf"/>
</dbReference>
<dbReference type="Gene3D" id="1.10.10.10">
    <property type="entry name" value="Winged helix-like DNA-binding domain superfamily/Winged helix DNA-binding domain"/>
    <property type="match status" value="1"/>
</dbReference>
<comment type="caution">
    <text evidence="2">The sequence shown here is derived from an EMBL/GenBank/DDBJ whole genome shotgun (WGS) entry which is preliminary data.</text>
</comment>
<evidence type="ECO:0000313" key="3">
    <source>
        <dbReference type="Proteomes" id="UP000632740"/>
    </source>
</evidence>
<dbReference type="InterPro" id="IPR009061">
    <property type="entry name" value="DNA-bd_dom_put_sf"/>
</dbReference>
<proteinExistence type="predicted"/>
<dbReference type="AlphaFoldDB" id="A0A919P618"/>
<feature type="domain" description="Helix-turn-helix" evidence="1">
    <location>
        <begin position="24"/>
        <end position="71"/>
    </location>
</feature>
<reference evidence="2" key="1">
    <citation type="submission" date="2021-01" db="EMBL/GenBank/DDBJ databases">
        <title>Whole genome shotgun sequence of Cellulomonas chitinilytica NBRC 110799.</title>
        <authorList>
            <person name="Komaki H."/>
            <person name="Tamura T."/>
        </authorList>
    </citation>
    <scope>NUCLEOTIDE SEQUENCE</scope>
    <source>
        <strain evidence="2">NBRC 110799</strain>
    </source>
</reference>
<dbReference type="Proteomes" id="UP000632740">
    <property type="component" value="Unassembled WGS sequence"/>
</dbReference>
<dbReference type="GO" id="GO:0003677">
    <property type="term" value="F:DNA binding"/>
    <property type="evidence" value="ECO:0007669"/>
    <property type="project" value="InterPro"/>
</dbReference>
<accession>A0A919P618</accession>
<dbReference type="Pfam" id="PF12728">
    <property type="entry name" value="HTH_17"/>
    <property type="match status" value="1"/>
</dbReference>
<protein>
    <recommendedName>
        <fullName evidence="1">Helix-turn-helix domain-containing protein</fullName>
    </recommendedName>
</protein>
<dbReference type="EMBL" id="BONK01000018">
    <property type="protein sequence ID" value="GIG23395.1"/>
    <property type="molecule type" value="Genomic_DNA"/>
</dbReference>
<dbReference type="SUPFAM" id="SSF46955">
    <property type="entry name" value="Putative DNA-binding domain"/>
    <property type="match status" value="1"/>
</dbReference>
<organism evidence="2 3">
    <name type="scientific">Cellulomonas chitinilytica</name>
    <dbReference type="NCBI Taxonomy" id="398759"/>
    <lineage>
        <taxon>Bacteria</taxon>
        <taxon>Bacillati</taxon>
        <taxon>Actinomycetota</taxon>
        <taxon>Actinomycetes</taxon>
        <taxon>Micrococcales</taxon>
        <taxon>Cellulomonadaceae</taxon>
        <taxon>Cellulomonas</taxon>
    </lineage>
</organism>
<evidence type="ECO:0000313" key="2">
    <source>
        <dbReference type="EMBL" id="GIG23395.1"/>
    </source>
</evidence>
<dbReference type="InterPro" id="IPR041657">
    <property type="entry name" value="HTH_17"/>
</dbReference>
<gene>
    <name evidence="2" type="ORF">Cch01nite_41190</name>
</gene>